<dbReference type="GO" id="GO:0004674">
    <property type="term" value="F:protein serine/threonine kinase activity"/>
    <property type="evidence" value="ECO:0007669"/>
    <property type="project" value="UniProtKB-KW"/>
</dbReference>
<proteinExistence type="predicted"/>
<protein>
    <submittedName>
        <fullName evidence="2">Serine/threonine protein kinase</fullName>
    </submittedName>
</protein>
<sequence>MLNPHTEANLRFQLGDEIGAEGKNSAVFHAHDLQLDADLAIKRVRKDSMNDVAHYYREASILYLSDHANVAPIHYACEDDEFIYLAMPYFPLGSLNKVLEQRFLTVREIVRYSVQLLSGLHNIHSKGLIHFDIKPDNIMLSNRNEALVSDFGLAQKMHAGGKAVQPLMYWKNIPPEAFLEDEHTPAFDVYQVGLTLYRMCCGNSTFYEQFGEYKTTEEFAIAVHTAAFPDRHQFPAHIPNTLRTIVKKCLAVSINERYKAVIEVANALANLDGNELDWSYTTDDDGTRTWTKSDGERTFTLVVAPNGSSTATRQTEKTTQKLKDWCIKAMDEKTIRRFLKEV</sequence>
<name>A0A1I7CDF5_9BURK</name>
<dbReference type="CDD" id="cd14014">
    <property type="entry name" value="STKc_PknB_like"/>
    <property type="match status" value="1"/>
</dbReference>
<dbReference type="InterPro" id="IPR000719">
    <property type="entry name" value="Prot_kinase_dom"/>
</dbReference>
<keyword evidence="2" id="KW-0808">Transferase</keyword>
<dbReference type="EMBL" id="FPBH01000006">
    <property type="protein sequence ID" value="SFT97468.1"/>
    <property type="molecule type" value="Genomic_DNA"/>
</dbReference>
<keyword evidence="2" id="KW-0723">Serine/threonine-protein kinase</keyword>
<reference evidence="2 3" key="1">
    <citation type="submission" date="2016-10" db="EMBL/GenBank/DDBJ databases">
        <authorList>
            <person name="de Groot N.N."/>
        </authorList>
    </citation>
    <scope>NUCLEOTIDE SEQUENCE [LARGE SCALE GENOMIC DNA]</scope>
    <source>
        <strain evidence="2 3">LMG 27731</strain>
    </source>
</reference>
<evidence type="ECO:0000313" key="3">
    <source>
        <dbReference type="Proteomes" id="UP000198844"/>
    </source>
</evidence>
<dbReference type="GO" id="GO:0005524">
    <property type="term" value="F:ATP binding"/>
    <property type="evidence" value="ECO:0007669"/>
    <property type="project" value="InterPro"/>
</dbReference>
<accession>A0A1I7CDF5</accession>
<dbReference type="Gene3D" id="1.10.510.10">
    <property type="entry name" value="Transferase(Phosphotransferase) domain 1"/>
    <property type="match status" value="1"/>
</dbReference>
<organism evidence="2 3">
    <name type="scientific">Paraburkholderia aspalathi</name>
    <dbReference type="NCBI Taxonomy" id="1324617"/>
    <lineage>
        <taxon>Bacteria</taxon>
        <taxon>Pseudomonadati</taxon>
        <taxon>Pseudomonadota</taxon>
        <taxon>Betaproteobacteria</taxon>
        <taxon>Burkholderiales</taxon>
        <taxon>Burkholderiaceae</taxon>
        <taxon>Paraburkholderia</taxon>
    </lineage>
</organism>
<evidence type="ECO:0000313" key="2">
    <source>
        <dbReference type="EMBL" id="SFT97468.1"/>
    </source>
</evidence>
<feature type="domain" description="Protein kinase" evidence="1">
    <location>
        <begin position="12"/>
        <end position="269"/>
    </location>
</feature>
<dbReference type="Proteomes" id="UP000198844">
    <property type="component" value="Unassembled WGS sequence"/>
</dbReference>
<dbReference type="RefSeq" id="WP_093634562.1">
    <property type="nucleotide sequence ID" value="NZ_FPBH01000006.1"/>
</dbReference>
<dbReference type="PROSITE" id="PS50011">
    <property type="entry name" value="PROTEIN_KINASE_DOM"/>
    <property type="match status" value="1"/>
</dbReference>
<gene>
    <name evidence="2" type="ORF">SAMN05192563_1006142</name>
</gene>
<dbReference type="SUPFAM" id="SSF56112">
    <property type="entry name" value="Protein kinase-like (PK-like)"/>
    <property type="match status" value="1"/>
</dbReference>
<dbReference type="AlphaFoldDB" id="A0A1I7CDF5"/>
<dbReference type="InterPro" id="IPR008271">
    <property type="entry name" value="Ser/Thr_kinase_AS"/>
</dbReference>
<keyword evidence="2" id="KW-0418">Kinase</keyword>
<dbReference type="InterPro" id="IPR011009">
    <property type="entry name" value="Kinase-like_dom_sf"/>
</dbReference>
<evidence type="ECO:0000259" key="1">
    <source>
        <dbReference type="PROSITE" id="PS50011"/>
    </source>
</evidence>
<dbReference type="Pfam" id="PF00069">
    <property type="entry name" value="Pkinase"/>
    <property type="match status" value="1"/>
</dbReference>
<dbReference type="PROSITE" id="PS00108">
    <property type="entry name" value="PROTEIN_KINASE_ST"/>
    <property type="match status" value="1"/>
</dbReference>
<dbReference type="SMART" id="SM00220">
    <property type="entry name" value="S_TKc"/>
    <property type="match status" value="1"/>
</dbReference>
<dbReference type="OrthoDB" id="9791419at2"/>
<dbReference type="PANTHER" id="PTHR24345">
    <property type="entry name" value="SERINE/THREONINE-PROTEIN KINASE PLK"/>
    <property type="match status" value="1"/>
</dbReference>